<reference evidence="1 2" key="1">
    <citation type="journal article" date="2010" name="Appl. Environ. Microbiol.">
        <title>The genome sequence of the crenarchaeon Acidilobus saccharovorans supports a new order, Acidilobales, and suggests an important ecological role in terrestrial acidic hot springs.</title>
        <authorList>
            <person name="Mardanov A.V."/>
            <person name="Svetlitchnyi V.A."/>
            <person name="Beletsky A.V."/>
            <person name="Prokofeva M.I."/>
            <person name="Bonch-Osmolovskaya E.A."/>
            <person name="Ravin N.V."/>
            <person name="Skryabin K.G."/>
        </authorList>
    </citation>
    <scope>NUCLEOTIDE SEQUENCE [LARGE SCALE GENOMIC DNA]</scope>
    <source>
        <strain evidence="2">DSM 16705 / JCM 18335 / VKM B-2471 / 345-15</strain>
    </source>
</reference>
<dbReference type="AlphaFoldDB" id="D9Q1P0"/>
<keyword evidence="2" id="KW-1185">Reference proteome</keyword>
<protein>
    <submittedName>
        <fullName evidence="1">Predicted P-loop ATPase/GTPase</fullName>
    </submittedName>
</protein>
<organism evidence="1 2">
    <name type="scientific">Acidilobus saccharovorans (strain DSM 16705 / JCM 18335 / VKM B-2471 / 345-15)</name>
    <dbReference type="NCBI Taxonomy" id="666510"/>
    <lineage>
        <taxon>Archaea</taxon>
        <taxon>Thermoproteota</taxon>
        <taxon>Thermoprotei</taxon>
        <taxon>Acidilobales</taxon>
        <taxon>Acidilobaceae</taxon>
        <taxon>Acidilobus</taxon>
    </lineage>
</organism>
<dbReference type="eggNOG" id="arCOG04328">
    <property type="taxonomic scope" value="Archaea"/>
</dbReference>
<dbReference type="InParanoid" id="D9Q1P0"/>
<name>D9Q1P0_ACIS3</name>
<dbReference type="KEGG" id="asc:ASAC_0822"/>
<evidence type="ECO:0000313" key="1">
    <source>
        <dbReference type="EMBL" id="ADL19228.1"/>
    </source>
</evidence>
<proteinExistence type="predicted"/>
<accession>D9Q1P0</accession>
<sequence>MKVLVAGLVPRNSGKTTLAASLTAQLIREGFTAAPSKPVGATDLWGSPDAAAYTRRLHILTTEDGYVLYKASGERLPVEIVNPVGALLVPTPRSKYPSRTAYEASLSQPYSRAALLRITSCVGGSSSVHLVNSAALSRVTRPVEQEVQDIVSYLTPPPVQVNEQVAEGIFMGSANEAADSCIALEERSSDVVVIESNSDVAAPTSASAAPDLVVLVSPGEAYIVDGRRYRNAMEILVMDGKPWVSKASELFELTGYVSKVELPLLEDPREGYGPEVTDPIVEAIKSAATSGGKA</sequence>
<dbReference type="Proteomes" id="UP000000346">
    <property type="component" value="Chromosome"/>
</dbReference>
<dbReference type="EMBL" id="CP001742">
    <property type="protein sequence ID" value="ADL19228.1"/>
    <property type="molecule type" value="Genomic_DNA"/>
</dbReference>
<dbReference type="STRING" id="666510.ASAC_0822"/>
<dbReference type="RefSeq" id="WP_013266740.1">
    <property type="nucleotide sequence ID" value="NC_014374.1"/>
</dbReference>
<evidence type="ECO:0000313" key="2">
    <source>
        <dbReference type="Proteomes" id="UP000000346"/>
    </source>
</evidence>
<dbReference type="OrthoDB" id="39107at2157"/>
<gene>
    <name evidence="1" type="ordered locus">ASAC_0822</name>
</gene>
<dbReference type="GeneID" id="9499057"/>
<dbReference type="HOGENOM" id="CLU_084678_0_0_2"/>